<dbReference type="Pfam" id="PF25789">
    <property type="entry name" value="TPR_NAA35"/>
    <property type="match status" value="1"/>
</dbReference>
<reference evidence="7" key="1">
    <citation type="submission" date="2012-06" db="EMBL/GenBank/DDBJ databases">
        <title>The genome sequence of Coniosporium apollinis CBS 100218.</title>
        <authorList>
            <consortium name="The Broad Institute Genome Sequencing Platform"/>
            <person name="Cuomo C."/>
            <person name="Gorbushina A."/>
            <person name="Noack S."/>
            <person name="Walker B."/>
            <person name="Young S.K."/>
            <person name="Zeng Q."/>
            <person name="Gargeya S."/>
            <person name="Fitzgerald M."/>
            <person name="Haas B."/>
            <person name="Abouelleil A."/>
            <person name="Alvarado L."/>
            <person name="Arachchi H.M."/>
            <person name="Berlin A.M."/>
            <person name="Chapman S.B."/>
            <person name="Goldberg J."/>
            <person name="Griggs A."/>
            <person name="Gujja S."/>
            <person name="Hansen M."/>
            <person name="Howarth C."/>
            <person name="Imamovic A."/>
            <person name="Larimer J."/>
            <person name="McCowan C."/>
            <person name="Montmayeur A."/>
            <person name="Murphy C."/>
            <person name="Neiman D."/>
            <person name="Pearson M."/>
            <person name="Priest M."/>
            <person name="Roberts A."/>
            <person name="Saif S."/>
            <person name="Shea T."/>
            <person name="Sisk P."/>
            <person name="Sykes S."/>
            <person name="Wortman J."/>
            <person name="Nusbaum C."/>
            <person name="Birren B."/>
        </authorList>
    </citation>
    <scope>NUCLEOTIDE SEQUENCE [LARGE SCALE GENOMIC DNA]</scope>
    <source>
        <strain evidence="7">CBS 100218</strain>
    </source>
</reference>
<dbReference type="OrthoDB" id="269405at2759"/>
<dbReference type="EMBL" id="JH767556">
    <property type="protein sequence ID" value="EON61660.1"/>
    <property type="molecule type" value="Genomic_DNA"/>
</dbReference>
<feature type="domain" description="NAA35-like N-terminal" evidence="4">
    <location>
        <begin position="1"/>
        <end position="141"/>
    </location>
</feature>
<keyword evidence="3" id="KW-0963">Cytoplasm</keyword>
<dbReference type="GeneID" id="19898187"/>
<dbReference type="InterPro" id="IPR057983">
    <property type="entry name" value="NAA35-like_N"/>
</dbReference>
<dbReference type="InterPro" id="IPR007244">
    <property type="entry name" value="Naa35_N"/>
</dbReference>
<name>R7YID4_CONA1</name>
<dbReference type="HOGENOM" id="CLU_011757_0_0_1"/>
<evidence type="ECO:0000313" key="6">
    <source>
        <dbReference type="EMBL" id="EON61660.1"/>
    </source>
</evidence>
<dbReference type="PANTHER" id="PTHR21373:SF0">
    <property type="entry name" value="N-ALPHA-ACETYLTRANSFERASE 35, NATC AUXILIARY SUBUNIT"/>
    <property type="match status" value="1"/>
</dbReference>
<dbReference type="Pfam" id="PF04112">
    <property type="entry name" value="Mak10"/>
    <property type="match status" value="1"/>
</dbReference>
<evidence type="ECO:0000256" key="2">
    <source>
        <dbReference type="ARBA" id="ARBA00006289"/>
    </source>
</evidence>
<dbReference type="OMA" id="QMEWIVQ"/>
<organism evidence="6 7">
    <name type="scientific">Coniosporium apollinis (strain CBS 100218)</name>
    <name type="common">Rock-inhabiting black yeast</name>
    <dbReference type="NCBI Taxonomy" id="1168221"/>
    <lineage>
        <taxon>Eukaryota</taxon>
        <taxon>Fungi</taxon>
        <taxon>Dikarya</taxon>
        <taxon>Ascomycota</taxon>
        <taxon>Pezizomycotina</taxon>
        <taxon>Dothideomycetes</taxon>
        <taxon>Dothideomycetes incertae sedis</taxon>
        <taxon>Coniosporium</taxon>
    </lineage>
</organism>
<dbReference type="eggNOG" id="KOG2343">
    <property type="taxonomic scope" value="Eukaryota"/>
</dbReference>
<comment type="subcellular location">
    <subcellularLocation>
        <location evidence="1">Cytoplasm</location>
    </subcellularLocation>
</comment>
<evidence type="ECO:0000259" key="5">
    <source>
        <dbReference type="Pfam" id="PF25789"/>
    </source>
</evidence>
<comment type="similarity">
    <text evidence="2">Belongs to the MAK10 family.</text>
</comment>
<dbReference type="InterPro" id="IPR057982">
    <property type="entry name" value="TPR_NAA35"/>
</dbReference>
<evidence type="ECO:0008006" key="8">
    <source>
        <dbReference type="Google" id="ProtNLM"/>
    </source>
</evidence>
<dbReference type="PANTHER" id="PTHR21373">
    <property type="entry name" value="GLUCOSE REPRESSIBLE PROTEIN MAK10"/>
    <property type="match status" value="1"/>
</dbReference>
<accession>R7YID4</accession>
<dbReference type="RefSeq" id="XP_007776977.1">
    <property type="nucleotide sequence ID" value="XM_007778787.1"/>
</dbReference>
<evidence type="ECO:0000256" key="3">
    <source>
        <dbReference type="ARBA" id="ARBA00022490"/>
    </source>
</evidence>
<dbReference type="STRING" id="1168221.R7YID4"/>
<proteinExistence type="inferred from homology"/>
<gene>
    <name evidence="6" type="ORF">W97_00876</name>
</gene>
<dbReference type="Proteomes" id="UP000016924">
    <property type="component" value="Unassembled WGS sequence"/>
</dbReference>
<keyword evidence="7" id="KW-1185">Reference proteome</keyword>
<feature type="domain" description="NAA35-like TPR repeats" evidence="5">
    <location>
        <begin position="270"/>
        <end position="664"/>
    </location>
</feature>
<evidence type="ECO:0000313" key="7">
    <source>
        <dbReference type="Proteomes" id="UP000016924"/>
    </source>
</evidence>
<evidence type="ECO:0000259" key="4">
    <source>
        <dbReference type="Pfam" id="PF04112"/>
    </source>
</evidence>
<dbReference type="GO" id="GO:0031417">
    <property type="term" value="C:NatC complex"/>
    <property type="evidence" value="ECO:0007669"/>
    <property type="project" value="InterPro"/>
</dbReference>
<dbReference type="AlphaFoldDB" id="R7YID4"/>
<sequence length="683" mass="77937">MDPKMDSGVLQPGETLEHDYDLQKDLLPEEVVGIMDQLLCYETAWHEGYPLSQNLFTSVHLDRLLWPEPRILEEASFDRGKPASPMAMMNRILRAYCLALIKCCDRVIQTVTSRDYYEEEDFSTHTYNRSLLTQIDEAEIQQELSHCWEWLVGELGTQYNISNDLRRALESRLGFRQTLLSAMHQDATEPLNALDPLWRVTATFLGDMKSNHTLGQPVPEAFSPKLQRRLASTVPPRPVVEYTFDEAIQKMTLLCEHSLETIQAIDIRSSSAAGLLSFTWAFASHKPQPLAYPRALLASFIFGGPPEAFSSVLQRDLEELVFTEDTVLDPLNWTIEMSRSSLIPHDPRALIAKTIDDFLARISQCYAYLWSTLCQNRCRIRRMLCHSLREFDHLMADAEIFDNELHDLSKDTLSNPLMTWTYYHKLRQVEWVVQLGFEQEIYQPDELVGMYWWLSQIASSRYTVLEHILPFTRRRHARFAKKKQLREASSVGRTVDYVDAMVKEAKGTALLAGCLSTLYALLHYLKLLPVPERPYSAPALRYELRMKPFLLTVEPPTPPPFEEYRQKTHPLGDYDQPSSDNLSRSLKAMAADADDAVKMAKAEFAALKKLGAKAARCEAVEDAWKKNIASMLSSCVAAGIATSTVKAACSAHSGISRPPSLKVEMPEAWKRYHDWWVVPKVIN</sequence>
<protein>
    <recommendedName>
        <fullName evidence="8">Amino-acid N-acetyltransferase subunit Mak10</fullName>
    </recommendedName>
</protein>
<evidence type="ECO:0000256" key="1">
    <source>
        <dbReference type="ARBA" id="ARBA00004496"/>
    </source>
</evidence>